<name>C0XJR6_LENH9</name>
<keyword evidence="1" id="KW-0472">Membrane</keyword>
<feature type="transmembrane region" description="Helical" evidence="1">
    <location>
        <begin position="21"/>
        <end position="39"/>
    </location>
</feature>
<accession>C0XJR6</accession>
<dbReference type="EMBL" id="ACGP01000137">
    <property type="protein sequence ID" value="EEI24395.1"/>
    <property type="molecule type" value="Genomic_DNA"/>
</dbReference>
<evidence type="ECO:0000256" key="1">
    <source>
        <dbReference type="SAM" id="Phobius"/>
    </source>
</evidence>
<evidence type="ECO:0000313" key="3">
    <source>
        <dbReference type="Proteomes" id="UP000003752"/>
    </source>
</evidence>
<gene>
    <name evidence="2" type="ORF">HMPREF0519_1477</name>
</gene>
<reference evidence="2 3" key="1">
    <citation type="submission" date="2009-01" db="EMBL/GenBank/DDBJ databases">
        <authorList>
            <person name="Qin X."/>
            <person name="Bachman B."/>
            <person name="Battles P."/>
            <person name="Bell A."/>
            <person name="Bess C."/>
            <person name="Bickham C."/>
            <person name="Chaboub L."/>
            <person name="Chen D."/>
            <person name="Coyle M."/>
            <person name="Deiros D.R."/>
            <person name="Dinh H."/>
            <person name="Forbes L."/>
            <person name="Fowler G."/>
            <person name="Francisco L."/>
            <person name="Fu Q."/>
            <person name="Gubbala S."/>
            <person name="Hale W."/>
            <person name="Han Y."/>
            <person name="Hemphill L."/>
            <person name="Highlander S.K."/>
            <person name="Hirani K."/>
            <person name="Hogues M."/>
            <person name="Jackson L."/>
            <person name="Jakkamsetti A."/>
            <person name="Javaid M."/>
            <person name="Jiang H."/>
            <person name="Korchina V."/>
            <person name="Kovar C."/>
            <person name="Lara F."/>
            <person name="Lee S."/>
            <person name="Mata R."/>
            <person name="Mathew T."/>
            <person name="Moen C."/>
            <person name="Morales K."/>
            <person name="Munidasa M."/>
            <person name="Nazareth L."/>
            <person name="Ngo R."/>
            <person name="Nguyen L."/>
            <person name="Okwuonu G."/>
            <person name="Ongeri F."/>
            <person name="Patil S."/>
            <person name="Petrosino J."/>
            <person name="Pham C."/>
            <person name="Pham P."/>
            <person name="Pu L.-L."/>
            <person name="Puazo M."/>
            <person name="Raj R."/>
            <person name="Reid J."/>
            <person name="Rouhana J."/>
            <person name="Saada N."/>
            <person name="Shang Y."/>
            <person name="Simmons D."/>
            <person name="Thornton R."/>
            <person name="Warren J."/>
            <person name="Weissenberger G."/>
            <person name="Zhang J."/>
            <person name="Zhang L."/>
            <person name="Zhou C."/>
            <person name="Zhu D."/>
            <person name="Muzny D."/>
            <person name="Worley K."/>
            <person name="Gibbs R."/>
        </authorList>
    </citation>
    <scope>NUCLEOTIDE SEQUENCE [LARGE SCALE GENOMIC DNA]</scope>
    <source>
        <strain evidence="3">ATCC 8290 / DSM 20176 / CCUG 30140 / JCM 1155 / KCTC 3500 / NBRC 15886 / NCIMB 8040 / NRRL B-1843 / 9</strain>
    </source>
</reference>
<dbReference type="Proteomes" id="UP000003752">
    <property type="component" value="Unassembled WGS sequence"/>
</dbReference>
<comment type="caution">
    <text evidence="2">The sequence shown here is derived from an EMBL/GenBank/DDBJ whole genome shotgun (WGS) entry which is preliminary data.</text>
</comment>
<keyword evidence="1" id="KW-1133">Transmembrane helix</keyword>
<dbReference type="HOGENOM" id="CLU_3026559_0_0_9"/>
<sequence length="55" mass="6379">MTTWNLFKKINYYKDVSTTFRCLYILLIFLAVASLFRYVGELAGLLKKVGPSFHS</sequence>
<organism evidence="2 3">
    <name type="scientific">Lentilactobacillus hilgardii (strain ATCC 8290 / DSM 20176 / CCUG 30140 / JCM 1155 / KCTC 3500 / NBRC 15886 / NCIMB 8040 / NRRL B-1843 / 9)</name>
    <dbReference type="NCBI Taxonomy" id="1423757"/>
    <lineage>
        <taxon>Bacteria</taxon>
        <taxon>Bacillati</taxon>
        <taxon>Bacillota</taxon>
        <taxon>Bacilli</taxon>
        <taxon>Lactobacillales</taxon>
        <taxon>Lactobacillaceae</taxon>
        <taxon>Lentilactobacillus</taxon>
    </lineage>
</organism>
<proteinExistence type="predicted"/>
<protein>
    <submittedName>
        <fullName evidence="2">Uncharacterized protein</fullName>
    </submittedName>
</protein>
<evidence type="ECO:0000313" key="2">
    <source>
        <dbReference type="EMBL" id="EEI24395.1"/>
    </source>
</evidence>
<keyword evidence="1" id="KW-0812">Transmembrane</keyword>
<dbReference type="AlphaFoldDB" id="C0XJR6"/>
<keyword evidence="3" id="KW-1185">Reference proteome</keyword>